<keyword evidence="2" id="KW-1185">Reference proteome</keyword>
<dbReference type="HOGENOM" id="CLU_2019787_0_0_1"/>
<gene>
    <name evidence="1" type="ORF">F443_01977</name>
</gene>
<protein>
    <submittedName>
        <fullName evidence="1">Uncharacterized protein</fullName>
    </submittedName>
</protein>
<evidence type="ECO:0000313" key="2">
    <source>
        <dbReference type="Proteomes" id="UP000018721"/>
    </source>
</evidence>
<dbReference type="Proteomes" id="UP000018721">
    <property type="component" value="Unassembled WGS sequence"/>
</dbReference>
<name>V9FWA1_PHYNI</name>
<proteinExistence type="predicted"/>
<sequence length="123" mass="13405">MANGLEKRSRPQLQLQNLRPASHLQGLLLPRAFVQSIMAACAAIQRCCCILGWRAKARVLVAPASRQHCPRLGPTGGYRYESGLPENRQLSPWCRLVQTALSPLNSNKTVPGRAVSAPTASFT</sequence>
<organism evidence="1 2">
    <name type="scientific">Phytophthora nicotianae P1569</name>
    <dbReference type="NCBI Taxonomy" id="1317065"/>
    <lineage>
        <taxon>Eukaryota</taxon>
        <taxon>Sar</taxon>
        <taxon>Stramenopiles</taxon>
        <taxon>Oomycota</taxon>
        <taxon>Peronosporomycetes</taxon>
        <taxon>Peronosporales</taxon>
        <taxon>Peronosporaceae</taxon>
        <taxon>Phytophthora</taxon>
    </lineage>
</organism>
<evidence type="ECO:0000313" key="1">
    <source>
        <dbReference type="EMBL" id="ETI55341.1"/>
    </source>
</evidence>
<dbReference type="AlphaFoldDB" id="V9FWA1"/>
<dbReference type="EMBL" id="ANIZ01000324">
    <property type="protein sequence ID" value="ETI55341.1"/>
    <property type="molecule type" value="Genomic_DNA"/>
</dbReference>
<accession>V9FWA1</accession>
<comment type="caution">
    <text evidence="1">The sequence shown here is derived from an EMBL/GenBank/DDBJ whole genome shotgun (WGS) entry which is preliminary data.</text>
</comment>
<reference evidence="1 2" key="1">
    <citation type="submission" date="2013-11" db="EMBL/GenBank/DDBJ databases">
        <title>The Genome Sequence of Phytophthora parasitica P1569.</title>
        <authorList>
            <consortium name="The Broad Institute Genomics Platform"/>
            <person name="Russ C."/>
            <person name="Tyler B."/>
            <person name="Panabieres F."/>
            <person name="Shan W."/>
            <person name="Tripathy S."/>
            <person name="Grunwald N."/>
            <person name="Machado M."/>
            <person name="Johnson C.S."/>
            <person name="Arredondo F."/>
            <person name="Hong C."/>
            <person name="Coffey M."/>
            <person name="Young S.K."/>
            <person name="Zeng Q."/>
            <person name="Gargeya S."/>
            <person name="Fitzgerald M."/>
            <person name="Abouelleil A."/>
            <person name="Alvarado L."/>
            <person name="Chapman S.B."/>
            <person name="Gainer-Dewar J."/>
            <person name="Goldberg J."/>
            <person name="Griggs A."/>
            <person name="Gujja S."/>
            <person name="Hansen M."/>
            <person name="Howarth C."/>
            <person name="Imamovic A."/>
            <person name="Ireland A."/>
            <person name="Larimer J."/>
            <person name="McCowan C."/>
            <person name="Murphy C."/>
            <person name="Pearson M."/>
            <person name="Poon T.W."/>
            <person name="Priest M."/>
            <person name="Roberts A."/>
            <person name="Saif S."/>
            <person name="Shea T."/>
            <person name="Sykes S."/>
            <person name="Wortman J."/>
            <person name="Nusbaum C."/>
            <person name="Birren B."/>
        </authorList>
    </citation>
    <scope>NUCLEOTIDE SEQUENCE [LARGE SCALE GENOMIC DNA]</scope>
    <source>
        <strain evidence="1 2">P1569</strain>
    </source>
</reference>